<comment type="caution">
    <text evidence="2">The sequence shown here is derived from an EMBL/GenBank/DDBJ whole genome shotgun (WGS) entry which is preliminary data.</text>
</comment>
<keyword evidence="3" id="KW-1185">Reference proteome</keyword>
<evidence type="ECO:0000256" key="1">
    <source>
        <dbReference type="SAM" id="MobiDB-lite"/>
    </source>
</evidence>
<reference evidence="2 3" key="1">
    <citation type="journal article" date="2019" name="Int. J. Syst. Evol. Microbiol.">
        <title>The Global Catalogue of Microorganisms (GCM) 10K type strain sequencing project: providing services to taxonomists for standard genome sequencing and annotation.</title>
        <authorList>
            <consortium name="The Broad Institute Genomics Platform"/>
            <consortium name="The Broad Institute Genome Sequencing Center for Infectious Disease"/>
            <person name="Wu L."/>
            <person name="Ma J."/>
        </authorList>
    </citation>
    <scope>NUCLEOTIDE SEQUENCE [LARGE SCALE GENOMIC DNA]</scope>
    <source>
        <strain evidence="2 3">GX26</strain>
    </source>
</reference>
<dbReference type="Pfam" id="PF19100">
    <property type="entry name" value="DUF5787"/>
    <property type="match status" value="1"/>
</dbReference>
<dbReference type="Proteomes" id="UP001596395">
    <property type="component" value="Unassembled WGS sequence"/>
</dbReference>
<protein>
    <submittedName>
        <fullName evidence="2">DUF5787 family protein</fullName>
    </submittedName>
</protein>
<feature type="compositionally biased region" description="Basic and acidic residues" evidence="1">
    <location>
        <begin position="301"/>
        <end position="318"/>
    </location>
</feature>
<evidence type="ECO:0000313" key="3">
    <source>
        <dbReference type="Proteomes" id="UP001596395"/>
    </source>
</evidence>
<evidence type="ECO:0000313" key="2">
    <source>
        <dbReference type="EMBL" id="MFC6951981.1"/>
    </source>
</evidence>
<dbReference type="AlphaFoldDB" id="A0ABD5VAB8"/>
<feature type="region of interest" description="Disordered" evidence="1">
    <location>
        <begin position="58"/>
        <end position="81"/>
    </location>
</feature>
<dbReference type="RefSeq" id="WP_336348982.1">
    <property type="nucleotide sequence ID" value="NZ_JAZAQL010000001.1"/>
</dbReference>
<name>A0ABD5VAB8_9EURY</name>
<organism evidence="2 3">
    <name type="scientific">Halorubellus litoreus</name>
    <dbReference type="NCBI Taxonomy" id="755308"/>
    <lineage>
        <taxon>Archaea</taxon>
        <taxon>Methanobacteriati</taxon>
        <taxon>Methanobacteriota</taxon>
        <taxon>Stenosarchaea group</taxon>
        <taxon>Halobacteria</taxon>
        <taxon>Halobacteriales</taxon>
        <taxon>Halorubellaceae</taxon>
        <taxon>Halorubellus</taxon>
    </lineage>
</organism>
<proteinExistence type="predicted"/>
<feature type="region of interest" description="Disordered" evidence="1">
    <location>
        <begin position="287"/>
        <end position="328"/>
    </location>
</feature>
<accession>A0ABD5VAB8</accession>
<dbReference type="InterPro" id="IPR043901">
    <property type="entry name" value="DUF5787"/>
</dbReference>
<dbReference type="EMBL" id="JBHSXN010000001">
    <property type="protein sequence ID" value="MFC6951981.1"/>
    <property type="molecule type" value="Genomic_DNA"/>
</dbReference>
<gene>
    <name evidence="2" type="ORF">ACFQGB_03815</name>
</gene>
<sequence length="328" mass="36251">MSEYGFELSLCAHLERERTGVLARQLGGGVHAPGNRVLDVVHVEPGPSFDERAAITERRIPDPAIRGPAGPGRARPWRGALPDDLRDESARRIADACVDRGFFERERRGSREYLRQTARYPDDWFGRVLAVENKPDLGTPGDLERQLRLDVSLALVDAVVLATESHVTGAHLNRIPDAVGVWRYHPESGELDVVRDPQPLAVDDPGVELLDEHPARTDVAVVDAAEKRGARRRLAERAYGKGWRTFALPDCERVAPDADPVADHATLPYCTHHDRVVDPARDCGTDCPGHQPADAPDVDLDAERDAHGAWIRDPDGRRTRQSGLDAFE</sequence>